<accession>A0A7X0LU76</accession>
<proteinExistence type="inferred from homology"/>
<organism evidence="8 9">
    <name type="scientific">Bacillus benzoevorans</name>
    <dbReference type="NCBI Taxonomy" id="1456"/>
    <lineage>
        <taxon>Bacteria</taxon>
        <taxon>Bacillati</taxon>
        <taxon>Bacillota</taxon>
        <taxon>Bacilli</taxon>
        <taxon>Bacillales</taxon>
        <taxon>Bacillaceae</taxon>
        <taxon>Bacillus</taxon>
    </lineage>
</organism>
<reference evidence="8 9" key="1">
    <citation type="submission" date="2020-08" db="EMBL/GenBank/DDBJ databases">
        <title>Genomic Encyclopedia of Type Strains, Phase IV (KMG-IV): sequencing the most valuable type-strain genomes for metagenomic binning, comparative biology and taxonomic classification.</title>
        <authorList>
            <person name="Goeker M."/>
        </authorList>
    </citation>
    <scope>NUCLEOTIDE SEQUENCE [LARGE SCALE GENOMIC DNA]</scope>
    <source>
        <strain evidence="8 9">DSM 5391</strain>
    </source>
</reference>
<evidence type="ECO:0000256" key="5">
    <source>
        <dbReference type="ARBA" id="ARBA00022643"/>
    </source>
</evidence>
<dbReference type="Proteomes" id="UP000531594">
    <property type="component" value="Unassembled WGS sequence"/>
</dbReference>
<dbReference type="AlphaFoldDB" id="A0A7X0LU76"/>
<comment type="similarity">
    <text evidence="2">Belongs to the nitronate monooxygenase family. NMO class I subfamily.</text>
</comment>
<dbReference type="InterPro" id="IPR013785">
    <property type="entry name" value="Aldolase_TIM"/>
</dbReference>
<keyword evidence="4" id="KW-0285">Flavoprotein</keyword>
<dbReference type="Gene3D" id="3.20.20.70">
    <property type="entry name" value="Aldolase class I"/>
    <property type="match status" value="1"/>
</dbReference>
<dbReference type="PANTHER" id="PTHR42747">
    <property type="entry name" value="NITRONATE MONOOXYGENASE-RELATED"/>
    <property type="match status" value="1"/>
</dbReference>
<keyword evidence="6 8" id="KW-0560">Oxidoreductase</keyword>
<protein>
    <recommendedName>
        <fullName evidence="3">Probable nitronate monooxygenase</fullName>
    </recommendedName>
</protein>
<evidence type="ECO:0000313" key="9">
    <source>
        <dbReference type="Proteomes" id="UP000531594"/>
    </source>
</evidence>
<evidence type="ECO:0000256" key="1">
    <source>
        <dbReference type="ARBA" id="ARBA00003535"/>
    </source>
</evidence>
<dbReference type="PANTHER" id="PTHR42747:SF4">
    <property type="entry name" value="BLR1330 PROTEIN"/>
    <property type="match status" value="1"/>
</dbReference>
<evidence type="ECO:0000256" key="4">
    <source>
        <dbReference type="ARBA" id="ARBA00022630"/>
    </source>
</evidence>
<evidence type="ECO:0000256" key="3">
    <source>
        <dbReference type="ARBA" id="ARBA00013457"/>
    </source>
</evidence>
<dbReference type="Pfam" id="PF03060">
    <property type="entry name" value="NMO"/>
    <property type="match status" value="1"/>
</dbReference>
<sequence length="319" mass="34671">MNKLPAHITDKLTLPVITAPMFLVSGPEMVMEACKAGIIGSFPLANARTIEALDRWMSTITEGLASARENEPERNIAPWAVNLVVHRTNKRYEEDLQFIEKYQPPIVVTSLGDPSKVVNIVHSYGGLVFSDVINLKHAKKAAEKGTDGLILVSSGAGGHGGTLNPFAYISAVKEFWDGIIILAGGISHGQDILAAQILGADLVYMGTRFIATKESLANPDYEHMLIQAGVEDIIYTDSFSGVHANYLKPSIVRAGLDPEKLQKKGDFNWSESKEGAKAWKDIWSAGHGVGAIKKIQSVAEVAKELLQEYESAVIPHRTK</sequence>
<dbReference type="SUPFAM" id="SSF51412">
    <property type="entry name" value="Inosine monophosphate dehydrogenase (IMPDH)"/>
    <property type="match status" value="1"/>
</dbReference>
<evidence type="ECO:0000313" key="8">
    <source>
        <dbReference type="EMBL" id="MBB6444268.1"/>
    </source>
</evidence>
<dbReference type="CDD" id="cd04730">
    <property type="entry name" value="NPD_like"/>
    <property type="match status" value="1"/>
</dbReference>
<comment type="caution">
    <text evidence="8">The sequence shown here is derived from an EMBL/GenBank/DDBJ whole genome shotgun (WGS) entry which is preliminary data.</text>
</comment>
<keyword evidence="5" id="KW-0288">FMN</keyword>
<comment type="function">
    <text evidence="1">Nitronate monooxygenase that uses molecular oxygen to catalyze the oxidative denitrification of alkyl nitronates. Acts on propionate 3-nitronate (P3N), the presumed physiological substrate. Probably functions in the detoxification of P3N, a metabolic poison produced by plants and fungi as a defense mechanism.</text>
</comment>
<name>A0A7X0LU76_9BACI</name>
<evidence type="ECO:0000256" key="2">
    <source>
        <dbReference type="ARBA" id="ARBA00009881"/>
    </source>
</evidence>
<gene>
    <name evidence="8" type="ORF">HNR53_000876</name>
</gene>
<dbReference type="RefSeq" id="WP_184523182.1">
    <property type="nucleotide sequence ID" value="NZ_JACHGK010000002.1"/>
</dbReference>
<dbReference type="InterPro" id="IPR004136">
    <property type="entry name" value="NMO"/>
</dbReference>
<keyword evidence="7 8" id="KW-0503">Monooxygenase</keyword>
<dbReference type="GO" id="GO:0018580">
    <property type="term" value="F:nitronate monooxygenase activity"/>
    <property type="evidence" value="ECO:0007669"/>
    <property type="project" value="InterPro"/>
</dbReference>
<evidence type="ECO:0000256" key="6">
    <source>
        <dbReference type="ARBA" id="ARBA00023002"/>
    </source>
</evidence>
<dbReference type="FunFam" id="3.20.20.70:FF:000210">
    <property type="entry name" value="2-nitropropane dioxygenase"/>
    <property type="match status" value="1"/>
</dbReference>
<keyword evidence="9" id="KW-1185">Reference proteome</keyword>
<dbReference type="EMBL" id="JACHGK010000002">
    <property type="protein sequence ID" value="MBB6444268.1"/>
    <property type="molecule type" value="Genomic_DNA"/>
</dbReference>
<evidence type="ECO:0000256" key="7">
    <source>
        <dbReference type="ARBA" id="ARBA00023033"/>
    </source>
</evidence>